<sequence length="51" mass="6107">MGFTFYRGSGYTVRVAFLCGSEIRRRGLILFPERKRRVAGKMKKEFFTWQK</sequence>
<proteinExistence type="predicted"/>
<name>A0A9D1VZN6_9FIRM</name>
<reference evidence="1" key="2">
    <citation type="submission" date="2021-04" db="EMBL/GenBank/DDBJ databases">
        <authorList>
            <person name="Gilroy R."/>
        </authorList>
    </citation>
    <scope>NUCLEOTIDE SEQUENCE</scope>
    <source>
        <strain evidence="1">ChiSjej5B23-15282</strain>
    </source>
</reference>
<dbReference type="EMBL" id="DXFA01000178">
    <property type="protein sequence ID" value="HIX49483.1"/>
    <property type="molecule type" value="Genomic_DNA"/>
</dbReference>
<evidence type="ECO:0000313" key="1">
    <source>
        <dbReference type="EMBL" id="HIX49483.1"/>
    </source>
</evidence>
<evidence type="ECO:0000313" key="2">
    <source>
        <dbReference type="Proteomes" id="UP000824243"/>
    </source>
</evidence>
<dbReference type="Proteomes" id="UP000824243">
    <property type="component" value="Unassembled WGS sequence"/>
</dbReference>
<protein>
    <submittedName>
        <fullName evidence="1">Uncharacterized protein</fullName>
    </submittedName>
</protein>
<reference evidence="1" key="1">
    <citation type="journal article" date="2021" name="PeerJ">
        <title>Extensive microbial diversity within the chicken gut microbiome revealed by metagenomics and culture.</title>
        <authorList>
            <person name="Gilroy R."/>
            <person name="Ravi A."/>
            <person name="Getino M."/>
            <person name="Pursley I."/>
            <person name="Horton D.L."/>
            <person name="Alikhan N.F."/>
            <person name="Baker D."/>
            <person name="Gharbi K."/>
            <person name="Hall N."/>
            <person name="Watson M."/>
            <person name="Adriaenssens E.M."/>
            <person name="Foster-Nyarko E."/>
            <person name="Jarju S."/>
            <person name="Secka A."/>
            <person name="Antonio M."/>
            <person name="Oren A."/>
            <person name="Chaudhuri R.R."/>
            <person name="La Ragione R."/>
            <person name="Hildebrand F."/>
            <person name="Pallen M.J."/>
        </authorList>
    </citation>
    <scope>NUCLEOTIDE SEQUENCE</scope>
    <source>
        <strain evidence="1">ChiSjej5B23-15282</strain>
    </source>
</reference>
<accession>A0A9D1VZN6</accession>
<gene>
    <name evidence="1" type="ORF">H9981_10840</name>
</gene>
<comment type="caution">
    <text evidence="1">The sequence shown here is derived from an EMBL/GenBank/DDBJ whole genome shotgun (WGS) entry which is preliminary data.</text>
</comment>
<organism evidence="1 2">
    <name type="scientific">Candidatus Mediterraneibacter caccavium</name>
    <dbReference type="NCBI Taxonomy" id="2838661"/>
    <lineage>
        <taxon>Bacteria</taxon>
        <taxon>Bacillati</taxon>
        <taxon>Bacillota</taxon>
        <taxon>Clostridia</taxon>
        <taxon>Lachnospirales</taxon>
        <taxon>Lachnospiraceae</taxon>
        <taxon>Mediterraneibacter</taxon>
    </lineage>
</organism>
<dbReference type="AlphaFoldDB" id="A0A9D1VZN6"/>